<evidence type="ECO:0000256" key="1">
    <source>
        <dbReference type="ARBA" id="ARBA00001933"/>
    </source>
</evidence>
<keyword evidence="6" id="KW-0198">Cysteine biosynthesis</keyword>
<dbReference type="GO" id="GO:0047804">
    <property type="term" value="F:cysteine-S-conjugate beta-lyase activity"/>
    <property type="evidence" value="ECO:0007669"/>
    <property type="project" value="EnsemblFungi"/>
</dbReference>
<dbReference type="GO" id="GO:0005737">
    <property type="term" value="C:cytoplasm"/>
    <property type="evidence" value="ECO:0007669"/>
    <property type="project" value="TreeGrafter"/>
</dbReference>
<dbReference type="CDD" id="cd00614">
    <property type="entry name" value="CGS_like"/>
    <property type="match status" value="1"/>
</dbReference>
<accession>A0A2H9TJU5</accession>
<evidence type="ECO:0000256" key="7">
    <source>
        <dbReference type="ARBA" id="ARBA00029853"/>
    </source>
</evidence>
<evidence type="ECO:0000256" key="4">
    <source>
        <dbReference type="ARBA" id="ARBA00012085"/>
    </source>
</evidence>
<feature type="modified residue" description="N6-(pyridoxal phosphate)lysine" evidence="8">
    <location>
        <position position="209"/>
    </location>
</feature>
<dbReference type="GO" id="GO:1904828">
    <property type="term" value="P:positive regulation of hydrogen sulfide biosynthetic process"/>
    <property type="evidence" value="ECO:0007669"/>
    <property type="project" value="EnsemblFungi"/>
</dbReference>
<dbReference type="GO" id="GO:0004123">
    <property type="term" value="F:cystathionine gamma-lyase activity"/>
    <property type="evidence" value="ECO:0007669"/>
    <property type="project" value="EnsemblFungi"/>
</dbReference>
<dbReference type="PANTHER" id="PTHR11808:SF15">
    <property type="entry name" value="CYSTATHIONINE GAMMA-LYASE"/>
    <property type="match status" value="1"/>
</dbReference>
<dbReference type="InterPro" id="IPR015421">
    <property type="entry name" value="PyrdxlP-dep_Trfase_major"/>
</dbReference>
<keyword evidence="6" id="KW-0028">Amino-acid biosynthesis</keyword>
<keyword evidence="5 8" id="KW-0663">Pyridoxal phosphate</keyword>
<proteinExistence type="inferred from homology"/>
<dbReference type="STRING" id="1246581.A0A2H9TJU5"/>
<comment type="cofactor">
    <cofactor evidence="1 9">
        <name>pyridoxal 5'-phosphate</name>
        <dbReference type="ChEBI" id="CHEBI:597326"/>
    </cofactor>
</comment>
<sequence length="396" mass="42544">MSWLWGWEPRPMQPTKGIGTLAVHLDHSSDAATGAVVPSISLSTTFAQRSPGEFEYSRSSNPTRKLLENAIAKLEDGVHGLAFASGSAATSTICGLLEPGAHVLSVNDVYGGTKRYLSKVMGTRGVECTFTAMSKPEDLRALFKPNTRMVWIETPTNPTLAVVDIAAVSQLAHSIREDILVVTDNTFMTPYLQRPLTLGADIVTHSASKYLNGHCDVIMGLMATKDDALYERLVFLQNAIGAVPSPFDCYLTMRGLRTLHVRMDRHCANAMKVATFLSTHSAVEQVYYPGLPSHPSHAISVRQASGHGGIVSFRIRGGLAAVCKFSAACKVFTLAESLGGVESLVDVPAVMTHGAVAAEERAELGITDGFIRLSVGIEDAEDLISDLKQALYAVIQ</sequence>
<dbReference type="Proteomes" id="UP000240830">
    <property type="component" value="Unassembled WGS sequence"/>
</dbReference>
<organism evidence="10 11">
    <name type="scientific">Paramicrosporidium saccamoebae</name>
    <dbReference type="NCBI Taxonomy" id="1246581"/>
    <lineage>
        <taxon>Eukaryota</taxon>
        <taxon>Fungi</taxon>
        <taxon>Fungi incertae sedis</taxon>
        <taxon>Cryptomycota</taxon>
        <taxon>Cryptomycota incertae sedis</taxon>
        <taxon>Paramicrosporidium</taxon>
    </lineage>
</organism>
<dbReference type="GO" id="GO:0030170">
    <property type="term" value="F:pyridoxal phosphate binding"/>
    <property type="evidence" value="ECO:0007669"/>
    <property type="project" value="InterPro"/>
</dbReference>
<comment type="pathway">
    <text evidence="2">Amino-acid biosynthesis; L-cysteine biosynthesis; L-cysteine from L-homocysteine and L-serine: step 2/2.</text>
</comment>
<dbReference type="Gene3D" id="3.90.1150.10">
    <property type="entry name" value="Aspartate Aminotransferase, domain 1"/>
    <property type="match status" value="1"/>
</dbReference>
<keyword evidence="11" id="KW-1185">Reference proteome</keyword>
<dbReference type="InterPro" id="IPR000277">
    <property type="entry name" value="Cys/Met-Metab_PyrdxlP-dep_enz"/>
</dbReference>
<dbReference type="EC" id="4.4.1.1" evidence="4"/>
<evidence type="ECO:0000256" key="8">
    <source>
        <dbReference type="PIRSR" id="PIRSR001434-2"/>
    </source>
</evidence>
<dbReference type="EMBL" id="MTSL01000149">
    <property type="protein sequence ID" value="PJF18031.1"/>
    <property type="molecule type" value="Genomic_DNA"/>
</dbReference>
<evidence type="ECO:0000256" key="3">
    <source>
        <dbReference type="ARBA" id="ARBA00009077"/>
    </source>
</evidence>
<dbReference type="GO" id="GO:0019346">
    <property type="term" value="P:transsulfuration"/>
    <property type="evidence" value="ECO:0007669"/>
    <property type="project" value="EnsemblFungi"/>
</dbReference>
<dbReference type="Pfam" id="PF01053">
    <property type="entry name" value="Cys_Met_Meta_PP"/>
    <property type="match status" value="1"/>
</dbReference>
<evidence type="ECO:0000313" key="10">
    <source>
        <dbReference type="EMBL" id="PJF18031.1"/>
    </source>
</evidence>
<dbReference type="FunFam" id="3.40.640.10:FF:000009">
    <property type="entry name" value="Cystathionine gamma-synthase homolog"/>
    <property type="match status" value="1"/>
</dbReference>
<evidence type="ECO:0000256" key="5">
    <source>
        <dbReference type="ARBA" id="ARBA00022898"/>
    </source>
</evidence>
<dbReference type="InterPro" id="IPR015422">
    <property type="entry name" value="PyrdxlP-dep_Trfase_small"/>
</dbReference>
<dbReference type="AlphaFoldDB" id="A0A2H9TJU5"/>
<dbReference type="SUPFAM" id="SSF53383">
    <property type="entry name" value="PLP-dependent transferases"/>
    <property type="match status" value="1"/>
</dbReference>
<dbReference type="GO" id="GO:0019343">
    <property type="term" value="P:cysteine biosynthetic process via cystathionine"/>
    <property type="evidence" value="ECO:0007669"/>
    <property type="project" value="EnsemblFungi"/>
</dbReference>
<evidence type="ECO:0000256" key="9">
    <source>
        <dbReference type="RuleBase" id="RU362118"/>
    </source>
</evidence>
<dbReference type="PIRSF" id="PIRSF001434">
    <property type="entry name" value="CGS"/>
    <property type="match status" value="1"/>
</dbReference>
<dbReference type="OrthoDB" id="3512640at2759"/>
<protein>
    <recommendedName>
        <fullName evidence="4">cystathionine gamma-lyase</fullName>
        <ecNumber evidence="4">4.4.1.1</ecNumber>
    </recommendedName>
    <alternativeName>
        <fullName evidence="7">Gamma-cystathionase</fullName>
    </alternativeName>
</protein>
<dbReference type="InterPro" id="IPR015424">
    <property type="entry name" value="PyrdxlP-dep_Trfase"/>
</dbReference>
<evidence type="ECO:0000313" key="11">
    <source>
        <dbReference type="Proteomes" id="UP000240830"/>
    </source>
</evidence>
<name>A0A2H9TJU5_9FUNG</name>
<dbReference type="PANTHER" id="PTHR11808">
    <property type="entry name" value="TRANS-SULFURATION ENZYME FAMILY MEMBER"/>
    <property type="match status" value="1"/>
</dbReference>
<evidence type="ECO:0000256" key="2">
    <source>
        <dbReference type="ARBA" id="ARBA00005038"/>
    </source>
</evidence>
<dbReference type="FunFam" id="3.90.1150.10:FF:000008">
    <property type="entry name" value="Cystathionine gamma-synthase"/>
    <property type="match status" value="1"/>
</dbReference>
<comment type="caution">
    <text evidence="10">The sequence shown here is derived from an EMBL/GenBank/DDBJ whole genome shotgun (WGS) entry which is preliminary data.</text>
</comment>
<dbReference type="Gene3D" id="3.40.640.10">
    <property type="entry name" value="Type I PLP-dependent aspartate aminotransferase-like (Major domain)"/>
    <property type="match status" value="1"/>
</dbReference>
<comment type="similarity">
    <text evidence="3 9">Belongs to the trans-sulfuration enzymes family.</text>
</comment>
<evidence type="ECO:0000256" key="6">
    <source>
        <dbReference type="ARBA" id="ARBA00023192"/>
    </source>
</evidence>
<gene>
    <name evidence="10" type="ORF">PSACC_02186</name>
</gene>
<reference evidence="10 11" key="1">
    <citation type="submission" date="2016-10" db="EMBL/GenBank/DDBJ databases">
        <title>The genome of Paramicrosporidium saccamoebae is the missing link in understanding Cryptomycota and Microsporidia evolution.</title>
        <authorList>
            <person name="Quandt C.A."/>
            <person name="Beaudet D."/>
            <person name="Corsaro D."/>
            <person name="Michel R."/>
            <person name="Corradi N."/>
            <person name="James T."/>
        </authorList>
    </citation>
    <scope>NUCLEOTIDE SEQUENCE [LARGE SCALE GENOMIC DNA]</scope>
    <source>
        <strain evidence="10 11">KSL3</strain>
    </source>
</reference>